<dbReference type="Proteomes" id="UP000639396">
    <property type="component" value="Unassembled WGS sequence"/>
</dbReference>
<dbReference type="InterPro" id="IPR002933">
    <property type="entry name" value="Peptidase_M20"/>
</dbReference>
<accession>A0A927C988</accession>
<dbReference type="PROSITE" id="PS00758">
    <property type="entry name" value="ARGE_DAPE_CPG2_1"/>
    <property type="match status" value="1"/>
</dbReference>
<dbReference type="InterPro" id="IPR050072">
    <property type="entry name" value="Peptidase_M20A"/>
</dbReference>
<sequence>MAVEDLNERHPALRILEDMIRIQSVNPHFDPGGRGEGDMADYIERRCAAAGLKVTRQTVFPGRDNLIIELRVGKPDQTLLFEAHMDTVTLGAMENALEPVYRDGRLYGRGACDTKGSLAGMLYAMERCAAQPGLAGGDLVLCASVDEEHAYRGLLAFLELDIPVAGAVVGEPTELGITVANKGCVRVALTTHGKAAHSSMPAEGDSAIIQMMRVIRFIHERLEPELAARVHPLCGSPTIVVGTIRGGTQINIVPDRCVIEIDRRLIPGERPEIVEHELIERLERELASEGVKLTVERLLLDWALDTPQEAPIVQAAREAASGVGLSDRLQGVTYGCDASKLQELRGIPSIVYGPGSIAEAHTNHEWVPVSDVEQAAEFYLQLARTFGRLGAVKG</sequence>
<dbReference type="InterPro" id="IPR001261">
    <property type="entry name" value="ArgE/DapE_CS"/>
</dbReference>
<evidence type="ECO:0000256" key="1">
    <source>
        <dbReference type="ARBA" id="ARBA00001947"/>
    </source>
</evidence>
<keyword evidence="7" id="KW-1185">Reference proteome</keyword>
<dbReference type="EMBL" id="JACXJA010000006">
    <property type="protein sequence ID" value="MBD2861700.1"/>
    <property type="molecule type" value="Genomic_DNA"/>
</dbReference>
<dbReference type="Gene3D" id="3.30.70.360">
    <property type="match status" value="1"/>
</dbReference>
<keyword evidence="4" id="KW-0862">Zinc</keyword>
<dbReference type="GO" id="GO:0046872">
    <property type="term" value="F:metal ion binding"/>
    <property type="evidence" value="ECO:0007669"/>
    <property type="project" value="UniProtKB-KW"/>
</dbReference>
<organism evidence="6 7">
    <name type="scientific">Paenibacillus oceani</name>
    <dbReference type="NCBI Taxonomy" id="2772510"/>
    <lineage>
        <taxon>Bacteria</taxon>
        <taxon>Bacillati</taxon>
        <taxon>Bacillota</taxon>
        <taxon>Bacilli</taxon>
        <taxon>Bacillales</taxon>
        <taxon>Paenibacillaceae</taxon>
        <taxon>Paenibacillus</taxon>
    </lineage>
</organism>
<evidence type="ECO:0000313" key="6">
    <source>
        <dbReference type="EMBL" id="MBD2861700.1"/>
    </source>
</evidence>
<dbReference type="RefSeq" id="WP_190925919.1">
    <property type="nucleotide sequence ID" value="NZ_JACXJA010000006.1"/>
</dbReference>
<evidence type="ECO:0000256" key="3">
    <source>
        <dbReference type="ARBA" id="ARBA00022801"/>
    </source>
</evidence>
<evidence type="ECO:0000259" key="5">
    <source>
        <dbReference type="Pfam" id="PF07687"/>
    </source>
</evidence>
<evidence type="ECO:0000313" key="7">
    <source>
        <dbReference type="Proteomes" id="UP000639396"/>
    </source>
</evidence>
<dbReference type="AlphaFoldDB" id="A0A927C988"/>
<dbReference type="Pfam" id="PF01546">
    <property type="entry name" value="Peptidase_M20"/>
    <property type="match status" value="1"/>
</dbReference>
<dbReference type="InterPro" id="IPR011650">
    <property type="entry name" value="Peptidase_M20_dimer"/>
</dbReference>
<dbReference type="SUPFAM" id="SSF55031">
    <property type="entry name" value="Bacterial exopeptidase dimerisation domain"/>
    <property type="match status" value="1"/>
</dbReference>
<keyword evidence="2" id="KW-0479">Metal-binding</keyword>
<dbReference type="CDD" id="cd03894">
    <property type="entry name" value="M20_ArgE"/>
    <property type="match status" value="1"/>
</dbReference>
<keyword evidence="3" id="KW-0378">Hydrolase</keyword>
<feature type="domain" description="Peptidase M20 dimerisation" evidence="5">
    <location>
        <begin position="179"/>
        <end position="287"/>
    </location>
</feature>
<evidence type="ECO:0000256" key="4">
    <source>
        <dbReference type="ARBA" id="ARBA00022833"/>
    </source>
</evidence>
<gene>
    <name evidence="6" type="ORF">IDH45_06795</name>
</gene>
<reference evidence="6" key="1">
    <citation type="submission" date="2020-09" db="EMBL/GenBank/DDBJ databases">
        <title>A novel bacterium of genus Paenibacillus, isolated from South China Sea.</title>
        <authorList>
            <person name="Huang H."/>
            <person name="Mo K."/>
            <person name="Hu Y."/>
        </authorList>
    </citation>
    <scope>NUCLEOTIDE SEQUENCE</scope>
    <source>
        <strain evidence="6">IB182363</strain>
    </source>
</reference>
<dbReference type="Gene3D" id="3.40.630.10">
    <property type="entry name" value="Zn peptidases"/>
    <property type="match status" value="1"/>
</dbReference>
<protein>
    <submittedName>
        <fullName evidence="6">M20 family metallopeptidase</fullName>
    </submittedName>
</protein>
<dbReference type="InterPro" id="IPR036264">
    <property type="entry name" value="Bact_exopeptidase_dim_dom"/>
</dbReference>
<evidence type="ECO:0000256" key="2">
    <source>
        <dbReference type="ARBA" id="ARBA00022723"/>
    </source>
</evidence>
<comment type="cofactor">
    <cofactor evidence="1">
        <name>Zn(2+)</name>
        <dbReference type="ChEBI" id="CHEBI:29105"/>
    </cofactor>
</comment>
<name>A0A927C988_9BACL</name>
<dbReference type="Pfam" id="PF07687">
    <property type="entry name" value="M20_dimer"/>
    <property type="match status" value="1"/>
</dbReference>
<proteinExistence type="predicted"/>
<dbReference type="PANTHER" id="PTHR43808">
    <property type="entry name" value="ACETYLORNITHINE DEACETYLASE"/>
    <property type="match status" value="1"/>
</dbReference>
<dbReference type="SUPFAM" id="SSF53187">
    <property type="entry name" value="Zn-dependent exopeptidases"/>
    <property type="match status" value="1"/>
</dbReference>
<comment type="caution">
    <text evidence="6">The sequence shown here is derived from an EMBL/GenBank/DDBJ whole genome shotgun (WGS) entry which is preliminary data.</text>
</comment>
<dbReference type="GO" id="GO:0016787">
    <property type="term" value="F:hydrolase activity"/>
    <property type="evidence" value="ECO:0007669"/>
    <property type="project" value="UniProtKB-KW"/>
</dbReference>